<evidence type="ECO:0000313" key="2">
    <source>
        <dbReference type="EMBL" id="KAL2820026.1"/>
    </source>
</evidence>
<feature type="region of interest" description="Disordered" evidence="1">
    <location>
        <begin position="1"/>
        <end position="173"/>
    </location>
</feature>
<comment type="caution">
    <text evidence="2">The sequence shown here is derived from an EMBL/GenBank/DDBJ whole genome shotgun (WGS) entry which is preliminary data.</text>
</comment>
<organism evidence="2 3">
    <name type="scientific">Aspergillus granulosus</name>
    <dbReference type="NCBI Taxonomy" id="176169"/>
    <lineage>
        <taxon>Eukaryota</taxon>
        <taxon>Fungi</taxon>
        <taxon>Dikarya</taxon>
        <taxon>Ascomycota</taxon>
        <taxon>Pezizomycotina</taxon>
        <taxon>Eurotiomycetes</taxon>
        <taxon>Eurotiomycetidae</taxon>
        <taxon>Eurotiales</taxon>
        <taxon>Aspergillaceae</taxon>
        <taxon>Aspergillus</taxon>
        <taxon>Aspergillus subgen. Nidulantes</taxon>
    </lineage>
</organism>
<feature type="compositionally biased region" description="Polar residues" evidence="1">
    <location>
        <begin position="92"/>
        <end position="107"/>
    </location>
</feature>
<feature type="compositionally biased region" description="Basic and acidic residues" evidence="1">
    <location>
        <begin position="124"/>
        <end position="144"/>
    </location>
</feature>
<protein>
    <submittedName>
        <fullName evidence="2">Uncharacterized protein</fullName>
    </submittedName>
</protein>
<dbReference type="Proteomes" id="UP001610334">
    <property type="component" value="Unassembled WGS sequence"/>
</dbReference>
<proteinExistence type="predicted"/>
<keyword evidence="3" id="KW-1185">Reference proteome</keyword>
<reference evidence="2 3" key="1">
    <citation type="submission" date="2024-07" db="EMBL/GenBank/DDBJ databases">
        <title>Section-level genome sequencing and comparative genomics of Aspergillus sections Usti and Cavernicolus.</title>
        <authorList>
            <consortium name="Lawrence Berkeley National Laboratory"/>
            <person name="Nybo J.L."/>
            <person name="Vesth T.C."/>
            <person name="Theobald S."/>
            <person name="Frisvad J.C."/>
            <person name="Larsen T.O."/>
            <person name="Kjaerboelling I."/>
            <person name="Rothschild-Mancinelli K."/>
            <person name="Lyhne E.K."/>
            <person name="Kogle M.E."/>
            <person name="Barry K."/>
            <person name="Clum A."/>
            <person name="Na H."/>
            <person name="Ledsgaard L."/>
            <person name="Lin J."/>
            <person name="Lipzen A."/>
            <person name="Kuo A."/>
            <person name="Riley R."/>
            <person name="Mondo S."/>
            <person name="Labutti K."/>
            <person name="Haridas S."/>
            <person name="Pangalinan J."/>
            <person name="Salamov A.A."/>
            <person name="Simmons B.A."/>
            <person name="Magnuson J.K."/>
            <person name="Chen J."/>
            <person name="Drula E."/>
            <person name="Henrissat B."/>
            <person name="Wiebenga A."/>
            <person name="Lubbers R.J."/>
            <person name="Gomes A.C."/>
            <person name="Makela M.R."/>
            <person name="Stajich J."/>
            <person name="Grigoriev I.V."/>
            <person name="Mortensen U.H."/>
            <person name="De Vries R.P."/>
            <person name="Baker S.E."/>
            <person name="Andersen M.R."/>
        </authorList>
    </citation>
    <scope>NUCLEOTIDE SEQUENCE [LARGE SCALE GENOMIC DNA]</scope>
    <source>
        <strain evidence="2 3">CBS 588.65</strain>
    </source>
</reference>
<accession>A0ABR4HX00</accession>
<evidence type="ECO:0000256" key="1">
    <source>
        <dbReference type="SAM" id="MobiDB-lite"/>
    </source>
</evidence>
<evidence type="ECO:0000313" key="3">
    <source>
        <dbReference type="Proteomes" id="UP001610334"/>
    </source>
</evidence>
<name>A0ABR4HX00_9EURO</name>
<sequence>MTNKSKKKAQDLKELISNSGEQPRDSEVENLIADITKGTESSFHTEGSKPVKLPLQQNPVNELARDPEKQELTVTNFPKEGSFRRRIRALTGGSNRSSTAGTRQSWESKSSSTKSSRVWLTPSRDSRMSQDGEGKSLRKKKGEDASPTPGVLRYIRSPHGKAQCLSFRTSHER</sequence>
<dbReference type="EMBL" id="JBFXLT010000008">
    <property type="protein sequence ID" value="KAL2820026.1"/>
    <property type="molecule type" value="Genomic_DNA"/>
</dbReference>
<gene>
    <name evidence="2" type="ORF">BJX63DRAFT_335446</name>
</gene>